<feature type="chain" id="PRO_5045625197" evidence="4">
    <location>
        <begin position="18"/>
        <end position="247"/>
    </location>
</feature>
<dbReference type="OrthoDB" id="7414394at2759"/>
<feature type="domain" description="SHSP" evidence="5">
    <location>
        <begin position="69"/>
        <end position="173"/>
    </location>
</feature>
<reference evidence="7" key="2">
    <citation type="submission" date="2025-08" db="UniProtKB">
        <authorList>
            <consortium name="RefSeq"/>
        </authorList>
    </citation>
    <scope>IDENTIFICATION</scope>
    <source>
        <tissue evidence="7">Whole body</tissue>
    </source>
</reference>
<name>A0A8B8HQ96_VANTA</name>
<dbReference type="SUPFAM" id="SSF49764">
    <property type="entry name" value="HSP20-like chaperones"/>
    <property type="match status" value="1"/>
</dbReference>
<evidence type="ECO:0000313" key="7">
    <source>
        <dbReference type="RefSeq" id="XP_026487009.2"/>
    </source>
</evidence>
<feature type="region of interest" description="Disordered" evidence="3">
    <location>
        <begin position="171"/>
        <end position="203"/>
    </location>
</feature>
<evidence type="ECO:0000313" key="6">
    <source>
        <dbReference type="Proteomes" id="UP001652626"/>
    </source>
</evidence>
<accession>A0A8B8HQ96</accession>
<evidence type="ECO:0000256" key="1">
    <source>
        <dbReference type="PROSITE-ProRule" id="PRU00285"/>
    </source>
</evidence>
<evidence type="ECO:0000256" key="3">
    <source>
        <dbReference type="SAM" id="MobiDB-lite"/>
    </source>
</evidence>
<dbReference type="Proteomes" id="UP001652626">
    <property type="component" value="Chromosome 2"/>
</dbReference>
<dbReference type="Pfam" id="PF00011">
    <property type="entry name" value="HSP20"/>
    <property type="match status" value="1"/>
</dbReference>
<evidence type="ECO:0000259" key="5">
    <source>
        <dbReference type="PROSITE" id="PS01031"/>
    </source>
</evidence>
<gene>
    <name evidence="7" type="primary">LOC113394053</name>
</gene>
<dbReference type="InterPro" id="IPR008978">
    <property type="entry name" value="HSP20-like_chaperone"/>
</dbReference>
<evidence type="ECO:0000256" key="2">
    <source>
        <dbReference type="RuleBase" id="RU003616"/>
    </source>
</evidence>
<dbReference type="RefSeq" id="XP_026487009.2">
    <property type="nucleotide sequence ID" value="XM_026631224.2"/>
</dbReference>
<proteinExistence type="inferred from homology"/>
<dbReference type="Gene3D" id="2.60.40.790">
    <property type="match status" value="1"/>
</dbReference>
<organism evidence="6 7">
    <name type="scientific">Vanessa tameamea</name>
    <name type="common">Kamehameha butterfly</name>
    <dbReference type="NCBI Taxonomy" id="334116"/>
    <lineage>
        <taxon>Eukaryota</taxon>
        <taxon>Metazoa</taxon>
        <taxon>Ecdysozoa</taxon>
        <taxon>Arthropoda</taxon>
        <taxon>Hexapoda</taxon>
        <taxon>Insecta</taxon>
        <taxon>Pterygota</taxon>
        <taxon>Neoptera</taxon>
        <taxon>Endopterygota</taxon>
        <taxon>Lepidoptera</taxon>
        <taxon>Glossata</taxon>
        <taxon>Ditrysia</taxon>
        <taxon>Papilionoidea</taxon>
        <taxon>Nymphalidae</taxon>
        <taxon>Nymphalinae</taxon>
        <taxon>Vanessa</taxon>
    </lineage>
</organism>
<keyword evidence="6" id="KW-1185">Reference proteome</keyword>
<protein>
    <submittedName>
        <fullName evidence="7">Uncharacterized protein LOC113394053</fullName>
    </submittedName>
</protein>
<dbReference type="InterPro" id="IPR002068">
    <property type="entry name" value="A-crystallin/Hsp20_dom"/>
</dbReference>
<dbReference type="OMA" id="FDTRRFW"/>
<evidence type="ECO:0000256" key="4">
    <source>
        <dbReference type="SAM" id="SignalP"/>
    </source>
</evidence>
<dbReference type="GeneID" id="113394053"/>
<sequence>MNTIAVVLFAVVACASAAPRYHDHFHHHPYSHDGDVSLERFIEREIFDTRRFWEELRREMLGIDKMITDLNRNFGSFLSNEKIEGNEYKIKISLNGFEEKEIAVKAKKRLLIVQAVHKGDDGPERNYLDVRTLPDFVDINGSWTFENGILTVVFPLERSVEGTEATITEAPVTQAPEHSREEVESNPTVEENQDADIGIERGDLGKDKNILTNEISSGQRSAVEATTYAVDLKDEVELVPIHRNVVY</sequence>
<dbReference type="CDD" id="cd00298">
    <property type="entry name" value="ACD_sHsps_p23-like"/>
    <property type="match status" value="1"/>
</dbReference>
<reference evidence="6" key="1">
    <citation type="submission" date="2025-05" db="UniProtKB">
        <authorList>
            <consortium name="RefSeq"/>
        </authorList>
    </citation>
    <scope>NUCLEOTIDE SEQUENCE [LARGE SCALE GENOMIC DNA]</scope>
</reference>
<keyword evidence="4" id="KW-0732">Signal</keyword>
<dbReference type="AlphaFoldDB" id="A0A8B8HQ96"/>
<comment type="similarity">
    <text evidence="1 2">Belongs to the small heat shock protein (HSP20) family.</text>
</comment>
<feature type="signal peptide" evidence="4">
    <location>
        <begin position="1"/>
        <end position="17"/>
    </location>
</feature>
<dbReference type="PROSITE" id="PS01031">
    <property type="entry name" value="SHSP"/>
    <property type="match status" value="1"/>
</dbReference>